<sequence>MDRFSFRAAVHIAQAEFRQWLRSSRIIILFVMLVFVNVQVIGPLRQCKMLMGEMLSIPEAFVALGNSGVILLIIPILFLVLMADFPQRTGIDRFYQMRCTKRTWIFGQAVFAAAASCFVLLFLLVSSCVLMIGTGRWSLSFSDAVTHFTSVYPDRTGDYVVQLLPGNLYQQMTLEQALIHTFCLLLLYFMLISYVLLFSAVSNHRYVGILVNGFAIILGAVTCEVRMKQMWILPMAHTIPWLHYDEYLDRMNFPMWGSYLYLGAISALLLVLCFARAGHYQVKE</sequence>
<dbReference type="Proteomes" id="UP000049472">
    <property type="component" value="Unassembled WGS sequence"/>
</dbReference>
<keyword evidence="3" id="KW-1185">Reference proteome</keyword>
<name>A0A0M6WQV0_9FIRM</name>
<keyword evidence="1" id="KW-0812">Transmembrane</keyword>
<dbReference type="EMBL" id="CVRQ01000023">
    <property type="protein sequence ID" value="CRL39601.1"/>
    <property type="molecule type" value="Genomic_DNA"/>
</dbReference>
<keyword evidence="1" id="KW-0472">Membrane</keyword>
<feature type="transmembrane region" description="Helical" evidence="1">
    <location>
        <begin position="177"/>
        <end position="197"/>
    </location>
</feature>
<feature type="transmembrane region" description="Helical" evidence="1">
    <location>
        <begin position="20"/>
        <end position="41"/>
    </location>
</feature>
<proteinExistence type="predicted"/>
<feature type="transmembrane region" description="Helical" evidence="1">
    <location>
        <begin position="256"/>
        <end position="275"/>
    </location>
</feature>
<evidence type="ECO:0000313" key="2">
    <source>
        <dbReference type="EMBL" id="CRL39601.1"/>
    </source>
</evidence>
<keyword evidence="1" id="KW-1133">Transmembrane helix</keyword>
<evidence type="ECO:0000256" key="1">
    <source>
        <dbReference type="SAM" id="Phobius"/>
    </source>
</evidence>
<feature type="transmembrane region" description="Helical" evidence="1">
    <location>
        <begin position="209"/>
        <end position="227"/>
    </location>
</feature>
<feature type="transmembrane region" description="Helical" evidence="1">
    <location>
        <begin position="104"/>
        <end position="132"/>
    </location>
</feature>
<evidence type="ECO:0008006" key="4">
    <source>
        <dbReference type="Google" id="ProtNLM"/>
    </source>
</evidence>
<organism evidence="2 3">
    <name type="scientific">Agathobacter rectalis</name>
    <dbReference type="NCBI Taxonomy" id="39491"/>
    <lineage>
        <taxon>Bacteria</taxon>
        <taxon>Bacillati</taxon>
        <taxon>Bacillota</taxon>
        <taxon>Clostridia</taxon>
        <taxon>Lachnospirales</taxon>
        <taxon>Lachnospiraceae</taxon>
        <taxon>Agathobacter</taxon>
    </lineage>
</organism>
<feature type="transmembrane region" description="Helical" evidence="1">
    <location>
        <begin position="61"/>
        <end position="83"/>
    </location>
</feature>
<dbReference type="AlphaFoldDB" id="A0A0M6WQV0"/>
<protein>
    <recommendedName>
        <fullName evidence="4">ABC-2 family transporter protein</fullName>
    </recommendedName>
</protein>
<gene>
    <name evidence="2" type="ORF">T1815_21101</name>
</gene>
<accession>A0A0M6WQV0</accession>
<evidence type="ECO:0000313" key="3">
    <source>
        <dbReference type="Proteomes" id="UP000049472"/>
    </source>
</evidence>
<dbReference type="RefSeq" id="WP_055062187.1">
    <property type="nucleotide sequence ID" value="NZ_AP031452.1"/>
</dbReference>
<reference evidence="3" key="1">
    <citation type="submission" date="2015-05" db="EMBL/GenBank/DDBJ databases">
        <authorList>
            <consortium name="Pathogen Informatics"/>
        </authorList>
    </citation>
    <scope>NUCLEOTIDE SEQUENCE [LARGE SCALE GENOMIC DNA]</scope>
    <source>
        <strain evidence="3">T1-815</strain>
    </source>
</reference>